<evidence type="ECO:0000313" key="8">
    <source>
        <dbReference type="Proteomes" id="UP001238603"/>
    </source>
</evidence>
<dbReference type="PANTHER" id="PTHR43273:SF8">
    <property type="entry name" value="RADICAL SAM DOMAIN PROTEIN"/>
    <property type="match status" value="1"/>
</dbReference>
<dbReference type="InterPro" id="IPR013785">
    <property type="entry name" value="Aldolase_TIM"/>
</dbReference>
<dbReference type="Gene3D" id="3.20.20.70">
    <property type="entry name" value="Aldolase class I"/>
    <property type="match status" value="1"/>
</dbReference>
<evidence type="ECO:0000313" key="7">
    <source>
        <dbReference type="EMBL" id="MDL5031227.1"/>
    </source>
</evidence>
<name>A0ABT7LG10_9BURK</name>
<dbReference type="CDD" id="cd01335">
    <property type="entry name" value="Radical_SAM"/>
    <property type="match status" value="1"/>
</dbReference>
<protein>
    <submittedName>
        <fullName evidence="7">Radical SAM protein</fullName>
    </submittedName>
</protein>
<dbReference type="PANTHER" id="PTHR43273">
    <property type="entry name" value="ANAEROBIC SULFATASE-MATURATING ENZYME HOMOLOG ASLB-RELATED"/>
    <property type="match status" value="1"/>
</dbReference>
<evidence type="ECO:0000256" key="4">
    <source>
        <dbReference type="ARBA" id="ARBA00023004"/>
    </source>
</evidence>
<dbReference type="RefSeq" id="WP_285981338.1">
    <property type="nucleotide sequence ID" value="NZ_JASVDS010000001.1"/>
</dbReference>
<proteinExistence type="predicted"/>
<organism evidence="7 8">
    <name type="scientific">Roseateles subflavus</name>
    <dbReference type="NCBI Taxonomy" id="3053353"/>
    <lineage>
        <taxon>Bacteria</taxon>
        <taxon>Pseudomonadati</taxon>
        <taxon>Pseudomonadota</taxon>
        <taxon>Betaproteobacteria</taxon>
        <taxon>Burkholderiales</taxon>
        <taxon>Sphaerotilaceae</taxon>
        <taxon>Roseateles</taxon>
    </lineage>
</organism>
<feature type="domain" description="Radical SAM core" evidence="6">
    <location>
        <begin position="99"/>
        <end position="238"/>
    </location>
</feature>
<evidence type="ECO:0000259" key="6">
    <source>
        <dbReference type="Pfam" id="PF04055"/>
    </source>
</evidence>
<dbReference type="Proteomes" id="UP001238603">
    <property type="component" value="Unassembled WGS sequence"/>
</dbReference>
<keyword evidence="4" id="KW-0408">Iron</keyword>
<evidence type="ECO:0000256" key="2">
    <source>
        <dbReference type="ARBA" id="ARBA00022691"/>
    </source>
</evidence>
<keyword evidence="5" id="KW-0411">Iron-sulfur</keyword>
<dbReference type="SUPFAM" id="SSF102114">
    <property type="entry name" value="Radical SAM enzymes"/>
    <property type="match status" value="1"/>
</dbReference>
<dbReference type="SFLD" id="SFLDS00029">
    <property type="entry name" value="Radical_SAM"/>
    <property type="match status" value="1"/>
</dbReference>
<dbReference type="NCBIfam" id="TIGR04085">
    <property type="entry name" value="rSAM_more_4Fe4S"/>
    <property type="match status" value="1"/>
</dbReference>
<accession>A0ABT7LG10</accession>
<dbReference type="InterPro" id="IPR058240">
    <property type="entry name" value="rSAM_sf"/>
</dbReference>
<keyword evidence="3" id="KW-0479">Metal-binding</keyword>
<evidence type="ECO:0000256" key="1">
    <source>
        <dbReference type="ARBA" id="ARBA00001966"/>
    </source>
</evidence>
<evidence type="ECO:0000256" key="3">
    <source>
        <dbReference type="ARBA" id="ARBA00022723"/>
    </source>
</evidence>
<dbReference type="InterPro" id="IPR023867">
    <property type="entry name" value="Sulphatase_maturase_rSAM"/>
</dbReference>
<keyword evidence="2" id="KW-0949">S-adenosyl-L-methionine</keyword>
<comment type="caution">
    <text evidence="7">The sequence shown here is derived from an EMBL/GenBank/DDBJ whole genome shotgun (WGS) entry which is preliminary data.</text>
</comment>
<evidence type="ECO:0000256" key="5">
    <source>
        <dbReference type="ARBA" id="ARBA00023014"/>
    </source>
</evidence>
<dbReference type="InterPro" id="IPR023885">
    <property type="entry name" value="4Fe4S-binding_SPASM_dom"/>
</dbReference>
<dbReference type="InterPro" id="IPR007197">
    <property type="entry name" value="rSAM"/>
</dbReference>
<gene>
    <name evidence="7" type="ORF">QRD43_04840</name>
</gene>
<dbReference type="EMBL" id="JASVDS010000001">
    <property type="protein sequence ID" value="MDL5031227.1"/>
    <property type="molecule type" value="Genomic_DNA"/>
</dbReference>
<dbReference type="Pfam" id="PF04055">
    <property type="entry name" value="Radical_SAM"/>
    <property type="match status" value="1"/>
</dbReference>
<sequence length="456" mass="51098">MSTSPALRASHYLAVSPAVGRRAFRMVYSTRSARSLLVSDADWADVQHGRIDQLPVALKSALVEHKILVPAHEDERAVVVAHNKASIKSDDMLYLGIAPSANCQLGCDYCGQKHENRRMDDAIMQGVLTRAEHKLAQRGGYRRLQIGWFGAEPLLGIASIRTLSPRLQALAKEHRLAYSAQMATNGVALTPRLFFELVEQHRVMAFDITLDGAREFHDQRRVTKDGRPSFDTILNNLKGIAADPRFASCGAWISIRCNVDGRNHDGTIALVETLREQDLLRHFRFYTAPVHSWGNDAHLESLSQQRYADFEVDLLGRLMDAGQSPSLVPKALKPIVCMSVREEAELIDPYGEAFNCTEVSQVPAYQEVRFYRLDDVRKPAISPPKARPFADWNDRILAGEVPCHSCRILPICGGKCPKHWTEGISPCPSIKHNIEARLTLEMVRLNRQGRLVNRSQ</sequence>
<keyword evidence="8" id="KW-1185">Reference proteome</keyword>
<dbReference type="SFLD" id="SFLDG01067">
    <property type="entry name" value="SPASM/twitch_domain_containing"/>
    <property type="match status" value="1"/>
</dbReference>
<reference evidence="7 8" key="1">
    <citation type="submission" date="2023-06" db="EMBL/GenBank/DDBJ databases">
        <title>Pelomonas sp. APW6 16S ribosomal RNA gene genome sequencing and assembly.</title>
        <authorList>
            <person name="Woo H."/>
        </authorList>
    </citation>
    <scope>NUCLEOTIDE SEQUENCE [LARGE SCALE GENOMIC DNA]</scope>
    <source>
        <strain evidence="7 8">APW6</strain>
    </source>
</reference>
<comment type="cofactor">
    <cofactor evidence="1">
        <name>[4Fe-4S] cluster</name>
        <dbReference type="ChEBI" id="CHEBI:49883"/>
    </cofactor>
</comment>